<accession>A0A392SJL1</accession>
<proteinExistence type="predicted"/>
<name>A0A392SJL1_9FABA</name>
<dbReference type="Proteomes" id="UP000265520">
    <property type="component" value="Unassembled WGS sequence"/>
</dbReference>
<dbReference type="EMBL" id="LXQA010392213">
    <property type="protein sequence ID" value="MCI48839.1"/>
    <property type="molecule type" value="Genomic_DNA"/>
</dbReference>
<feature type="non-terminal residue" evidence="1">
    <location>
        <position position="94"/>
    </location>
</feature>
<keyword evidence="2" id="KW-1185">Reference proteome</keyword>
<protein>
    <submittedName>
        <fullName evidence="1">Uncharacterized protein</fullName>
    </submittedName>
</protein>
<dbReference type="AlphaFoldDB" id="A0A392SJL1"/>
<organism evidence="1 2">
    <name type="scientific">Trifolium medium</name>
    <dbReference type="NCBI Taxonomy" id="97028"/>
    <lineage>
        <taxon>Eukaryota</taxon>
        <taxon>Viridiplantae</taxon>
        <taxon>Streptophyta</taxon>
        <taxon>Embryophyta</taxon>
        <taxon>Tracheophyta</taxon>
        <taxon>Spermatophyta</taxon>
        <taxon>Magnoliopsida</taxon>
        <taxon>eudicotyledons</taxon>
        <taxon>Gunneridae</taxon>
        <taxon>Pentapetalae</taxon>
        <taxon>rosids</taxon>
        <taxon>fabids</taxon>
        <taxon>Fabales</taxon>
        <taxon>Fabaceae</taxon>
        <taxon>Papilionoideae</taxon>
        <taxon>50 kb inversion clade</taxon>
        <taxon>NPAAA clade</taxon>
        <taxon>Hologalegina</taxon>
        <taxon>IRL clade</taxon>
        <taxon>Trifolieae</taxon>
        <taxon>Trifolium</taxon>
    </lineage>
</organism>
<comment type="caution">
    <text evidence="1">The sequence shown here is derived from an EMBL/GenBank/DDBJ whole genome shotgun (WGS) entry which is preliminary data.</text>
</comment>
<sequence>MATPNATAPPTVLATDPSITTPLIDHGANAAGSGDDEIVEIDEGVNAAGGGGGEGDQGVRIFNVGMNLFFGILSNIRWDNLTWGGVAFQIGLLW</sequence>
<evidence type="ECO:0000313" key="2">
    <source>
        <dbReference type="Proteomes" id="UP000265520"/>
    </source>
</evidence>
<evidence type="ECO:0000313" key="1">
    <source>
        <dbReference type="EMBL" id="MCI48839.1"/>
    </source>
</evidence>
<reference evidence="1 2" key="1">
    <citation type="journal article" date="2018" name="Front. Plant Sci.">
        <title>Red Clover (Trifolium pratense) and Zigzag Clover (T. medium) - A Picture of Genomic Similarities and Differences.</title>
        <authorList>
            <person name="Dluhosova J."/>
            <person name="Istvanek J."/>
            <person name="Nedelnik J."/>
            <person name="Repkova J."/>
        </authorList>
    </citation>
    <scope>NUCLEOTIDE SEQUENCE [LARGE SCALE GENOMIC DNA]</scope>
    <source>
        <strain evidence="2">cv. 10/8</strain>
        <tissue evidence="1">Leaf</tissue>
    </source>
</reference>